<dbReference type="FunFam" id="3.30.70.270:FF:000001">
    <property type="entry name" value="Diguanylate cyclase domain protein"/>
    <property type="match status" value="1"/>
</dbReference>
<dbReference type="CDD" id="cd12914">
    <property type="entry name" value="PDC1_DGC_like"/>
    <property type="match status" value="1"/>
</dbReference>
<dbReference type="GO" id="GO:1902201">
    <property type="term" value="P:negative regulation of bacterial-type flagellum-dependent cell motility"/>
    <property type="evidence" value="ECO:0007669"/>
    <property type="project" value="TreeGrafter"/>
</dbReference>
<name>A0AAJ1BKH3_9GAMM</name>
<feature type="domain" description="GGDEF" evidence="5">
    <location>
        <begin position="578"/>
        <end position="715"/>
    </location>
</feature>
<comment type="caution">
    <text evidence="6">The sequence shown here is derived from an EMBL/GenBank/DDBJ whole genome shotgun (WGS) entry which is preliminary data.</text>
</comment>
<evidence type="ECO:0000313" key="7">
    <source>
        <dbReference type="Proteomes" id="UP001297581"/>
    </source>
</evidence>
<comment type="catalytic activity">
    <reaction evidence="3">
        <text>2 GTP = 3',3'-c-di-GMP + 2 diphosphate</text>
        <dbReference type="Rhea" id="RHEA:24898"/>
        <dbReference type="ChEBI" id="CHEBI:33019"/>
        <dbReference type="ChEBI" id="CHEBI:37565"/>
        <dbReference type="ChEBI" id="CHEBI:58805"/>
        <dbReference type="EC" id="2.7.7.65"/>
    </reaction>
</comment>
<feature type="transmembrane region" description="Helical" evidence="4">
    <location>
        <begin position="95"/>
        <end position="115"/>
    </location>
</feature>
<proteinExistence type="predicted"/>
<keyword evidence="4" id="KW-1133">Transmembrane helix</keyword>
<gene>
    <name evidence="6" type="ORF">MJ923_19290</name>
</gene>
<dbReference type="EMBL" id="JAKUDL010000010">
    <property type="protein sequence ID" value="MCH4296453.1"/>
    <property type="molecule type" value="Genomic_DNA"/>
</dbReference>
<dbReference type="PANTHER" id="PTHR45138">
    <property type="entry name" value="REGULATORY COMPONENTS OF SENSORY TRANSDUCTION SYSTEM"/>
    <property type="match status" value="1"/>
</dbReference>
<accession>A0AAJ1BKH3</accession>
<keyword evidence="4" id="KW-0472">Membrane</keyword>
<dbReference type="GO" id="GO:0005886">
    <property type="term" value="C:plasma membrane"/>
    <property type="evidence" value="ECO:0007669"/>
    <property type="project" value="TreeGrafter"/>
</dbReference>
<keyword evidence="6" id="KW-0808">Transferase</keyword>
<dbReference type="PANTHER" id="PTHR45138:SF9">
    <property type="entry name" value="DIGUANYLATE CYCLASE DGCM-RELATED"/>
    <property type="match status" value="1"/>
</dbReference>
<protein>
    <recommendedName>
        <fullName evidence="2">diguanylate cyclase</fullName>
        <ecNumber evidence="2">2.7.7.65</ecNumber>
    </recommendedName>
</protein>
<dbReference type="Pfam" id="PF00990">
    <property type="entry name" value="GGDEF"/>
    <property type="match status" value="1"/>
</dbReference>
<dbReference type="InterPro" id="IPR029787">
    <property type="entry name" value="Nucleotide_cyclase"/>
</dbReference>
<feature type="transmembrane region" description="Helical" evidence="4">
    <location>
        <begin position="12"/>
        <end position="34"/>
    </location>
</feature>
<keyword evidence="4" id="KW-0812">Transmembrane</keyword>
<dbReference type="InterPro" id="IPR043128">
    <property type="entry name" value="Rev_trsase/Diguanyl_cyclase"/>
</dbReference>
<feature type="transmembrane region" description="Helical" evidence="4">
    <location>
        <begin position="41"/>
        <end position="61"/>
    </location>
</feature>
<sequence>MLSFLTASPPRTAIILAICGFLLNLYPLPLFANVQLILGNAAYVIAAVILGPRYAVAVALACAAGLYAIWGAEHVFVIFPLEALVLALAKRRGIYSLYAGVGFWLLIGMPLFYLYGLTLTPLPASHLPFIAFKQAINGLFYIGLGALLLMILPALMQNTTSHSKAPVRFSDKLTYSFTLFISLALLVAALLFNQFFIERQQELIKKNLQDNAVHLSQSTFDYLREHQKAITQGAQWLSMMGDSPEKQQDWLTQFNHGYPAFLTMLVANEQGNIVAASPAARMMDDAIQKGEYSVADRHYFKEAFYNQKPFISPVFLGRGFGSDPIVAISAPVYGKANVRHPSGILEGSLDLNRFVLIDRQNRHHSEQFLLLTDDNNRVIYASAPLDIPALSEFASAESGREYRTSLQLINLHDLDNPNPEYIYAEELLPNGWRLLVLSPFAPLMQLAETQFLRTCILLIISMVISFYLARLISRMLTGSLETIANEFSSPGEQPKPLPADAPAEVQTLYQSLKASQRQLMSYQLELEEKVATRTFELEKANQKLQALAERDALTGLYNRRHAVAGFAPLQALCERSGEAIAVVILDLDFFKAINDNHGHLAGDECLRQVATLLAQSFKRDSDLVARYGGEEFLLILPMTNALKIEHHLNLFRERLARHPVSIPGADEPLYLSISVGALVANASFSDSLETWLKVADDNLYQAKAGGRNRVICTLINDDAPGREQEQAPEPN</sequence>
<dbReference type="GO" id="GO:0052621">
    <property type="term" value="F:diguanylate cyclase activity"/>
    <property type="evidence" value="ECO:0007669"/>
    <property type="project" value="UniProtKB-EC"/>
</dbReference>
<feature type="transmembrane region" description="Helical" evidence="4">
    <location>
        <begin position="135"/>
        <end position="156"/>
    </location>
</feature>
<dbReference type="RefSeq" id="WP_240592482.1">
    <property type="nucleotide sequence ID" value="NZ_JAKUDL010000010.1"/>
</dbReference>
<organism evidence="6 7">
    <name type="scientific">Shewanella zhuhaiensis</name>
    <dbReference type="NCBI Taxonomy" id="2919576"/>
    <lineage>
        <taxon>Bacteria</taxon>
        <taxon>Pseudomonadati</taxon>
        <taxon>Pseudomonadota</taxon>
        <taxon>Gammaproteobacteria</taxon>
        <taxon>Alteromonadales</taxon>
        <taxon>Shewanellaceae</taxon>
        <taxon>Shewanella</taxon>
    </lineage>
</organism>
<dbReference type="InterPro" id="IPR050469">
    <property type="entry name" value="Diguanylate_Cyclase"/>
</dbReference>
<keyword evidence="6" id="KW-0548">Nucleotidyltransferase</keyword>
<dbReference type="Proteomes" id="UP001297581">
    <property type="component" value="Unassembled WGS sequence"/>
</dbReference>
<evidence type="ECO:0000256" key="4">
    <source>
        <dbReference type="SAM" id="Phobius"/>
    </source>
</evidence>
<evidence type="ECO:0000313" key="6">
    <source>
        <dbReference type="EMBL" id="MCH4296453.1"/>
    </source>
</evidence>
<dbReference type="EC" id="2.7.7.65" evidence="2"/>
<evidence type="ECO:0000259" key="5">
    <source>
        <dbReference type="PROSITE" id="PS50887"/>
    </source>
</evidence>
<dbReference type="InterPro" id="IPR000160">
    <property type="entry name" value="GGDEF_dom"/>
</dbReference>
<dbReference type="SUPFAM" id="SSF55073">
    <property type="entry name" value="Nucleotide cyclase"/>
    <property type="match status" value="1"/>
</dbReference>
<dbReference type="Gene3D" id="3.30.450.20">
    <property type="entry name" value="PAS domain"/>
    <property type="match status" value="1"/>
</dbReference>
<dbReference type="PROSITE" id="PS50887">
    <property type="entry name" value="GGDEF"/>
    <property type="match status" value="1"/>
</dbReference>
<reference evidence="6 7" key="1">
    <citation type="submission" date="2022-02" db="EMBL/GenBank/DDBJ databases">
        <title>The genome sequence of Shewanella sp. 3B26.</title>
        <authorList>
            <person name="Du J."/>
        </authorList>
    </citation>
    <scope>NUCLEOTIDE SEQUENCE [LARGE SCALE GENOMIC DNA]</scope>
    <source>
        <strain evidence="6 7">3B26</strain>
    </source>
</reference>
<dbReference type="GO" id="GO:0043709">
    <property type="term" value="P:cell adhesion involved in single-species biofilm formation"/>
    <property type="evidence" value="ECO:0007669"/>
    <property type="project" value="TreeGrafter"/>
</dbReference>
<feature type="transmembrane region" description="Helical" evidence="4">
    <location>
        <begin position="177"/>
        <end position="197"/>
    </location>
</feature>
<evidence type="ECO:0000256" key="3">
    <source>
        <dbReference type="ARBA" id="ARBA00034247"/>
    </source>
</evidence>
<dbReference type="CDD" id="cd01949">
    <property type="entry name" value="GGDEF"/>
    <property type="match status" value="1"/>
</dbReference>
<keyword evidence="7" id="KW-1185">Reference proteome</keyword>
<evidence type="ECO:0000256" key="2">
    <source>
        <dbReference type="ARBA" id="ARBA00012528"/>
    </source>
</evidence>
<feature type="transmembrane region" description="Helical" evidence="4">
    <location>
        <begin position="67"/>
        <end position="88"/>
    </location>
</feature>
<dbReference type="Gene3D" id="3.30.70.270">
    <property type="match status" value="1"/>
</dbReference>
<dbReference type="SMART" id="SM00267">
    <property type="entry name" value="GGDEF"/>
    <property type="match status" value="1"/>
</dbReference>
<dbReference type="AlphaFoldDB" id="A0AAJ1BKH3"/>
<dbReference type="NCBIfam" id="TIGR00254">
    <property type="entry name" value="GGDEF"/>
    <property type="match status" value="1"/>
</dbReference>
<comment type="cofactor">
    <cofactor evidence="1">
        <name>Mg(2+)</name>
        <dbReference type="ChEBI" id="CHEBI:18420"/>
    </cofactor>
</comment>
<evidence type="ECO:0000256" key="1">
    <source>
        <dbReference type="ARBA" id="ARBA00001946"/>
    </source>
</evidence>